<gene>
    <name evidence="1" type="ORF">LCGC14_2449410</name>
</gene>
<dbReference type="EMBL" id="LAZR01037874">
    <property type="protein sequence ID" value="KKL21048.1"/>
    <property type="molecule type" value="Genomic_DNA"/>
</dbReference>
<protein>
    <submittedName>
        <fullName evidence="1">Uncharacterized protein</fullName>
    </submittedName>
</protein>
<name>A0A0F9EAG8_9ZZZZ</name>
<feature type="non-terminal residue" evidence="1">
    <location>
        <position position="30"/>
    </location>
</feature>
<sequence>MKRKVKLSKAKEHGIAEAVYSNGPFGFRPY</sequence>
<evidence type="ECO:0000313" key="1">
    <source>
        <dbReference type="EMBL" id="KKL21048.1"/>
    </source>
</evidence>
<organism evidence="1">
    <name type="scientific">marine sediment metagenome</name>
    <dbReference type="NCBI Taxonomy" id="412755"/>
    <lineage>
        <taxon>unclassified sequences</taxon>
        <taxon>metagenomes</taxon>
        <taxon>ecological metagenomes</taxon>
    </lineage>
</organism>
<reference evidence="1" key="1">
    <citation type="journal article" date="2015" name="Nature">
        <title>Complex archaea that bridge the gap between prokaryotes and eukaryotes.</title>
        <authorList>
            <person name="Spang A."/>
            <person name="Saw J.H."/>
            <person name="Jorgensen S.L."/>
            <person name="Zaremba-Niedzwiedzka K."/>
            <person name="Martijn J."/>
            <person name="Lind A.E."/>
            <person name="van Eijk R."/>
            <person name="Schleper C."/>
            <person name="Guy L."/>
            <person name="Ettema T.J."/>
        </authorList>
    </citation>
    <scope>NUCLEOTIDE SEQUENCE</scope>
</reference>
<accession>A0A0F9EAG8</accession>
<proteinExistence type="predicted"/>
<dbReference type="AlphaFoldDB" id="A0A0F9EAG8"/>
<comment type="caution">
    <text evidence="1">The sequence shown here is derived from an EMBL/GenBank/DDBJ whole genome shotgun (WGS) entry which is preliminary data.</text>
</comment>